<name>A0A1I0EU49_9PROT</name>
<reference evidence="2" key="1">
    <citation type="submission" date="2016-10" db="EMBL/GenBank/DDBJ databases">
        <authorList>
            <person name="Varghese N."/>
            <person name="Submissions S."/>
        </authorList>
    </citation>
    <scope>NUCLEOTIDE SEQUENCE [LARGE SCALE GENOMIC DNA]</scope>
    <source>
        <strain evidence="2">Nm71</strain>
    </source>
</reference>
<dbReference type="EMBL" id="FOIA01000030">
    <property type="protein sequence ID" value="SET48130.1"/>
    <property type="molecule type" value="Genomic_DNA"/>
</dbReference>
<sequence>MFIALTRLHVLVCYSFVAAYLLVFEAIGNANADFGAFFHRFWRSDNHFRLLLVAMNAIPGFRPDYVFAFNITPSVNHKHFRAGTLNPPFSRV</sequence>
<dbReference type="AlphaFoldDB" id="A0A1I0EU49"/>
<dbReference type="Proteomes" id="UP000199345">
    <property type="component" value="Unassembled WGS sequence"/>
</dbReference>
<protein>
    <submittedName>
        <fullName evidence="1">Uncharacterized protein</fullName>
    </submittedName>
</protein>
<organism evidence="1 2">
    <name type="scientific">Nitrosomonas marina</name>
    <dbReference type="NCBI Taxonomy" id="917"/>
    <lineage>
        <taxon>Bacteria</taxon>
        <taxon>Pseudomonadati</taxon>
        <taxon>Pseudomonadota</taxon>
        <taxon>Betaproteobacteria</taxon>
        <taxon>Nitrosomonadales</taxon>
        <taxon>Nitrosomonadaceae</taxon>
        <taxon>Nitrosomonas</taxon>
    </lineage>
</organism>
<evidence type="ECO:0000313" key="2">
    <source>
        <dbReference type="Proteomes" id="UP000199345"/>
    </source>
</evidence>
<gene>
    <name evidence="1" type="ORF">SAMN05216326_1304</name>
</gene>
<proteinExistence type="predicted"/>
<keyword evidence="2" id="KW-1185">Reference proteome</keyword>
<evidence type="ECO:0000313" key="1">
    <source>
        <dbReference type="EMBL" id="SET48130.1"/>
    </source>
</evidence>
<accession>A0A1I0EU49</accession>